<dbReference type="InterPro" id="IPR023772">
    <property type="entry name" value="DNA-bd_HTH_TetR-type_CS"/>
</dbReference>
<dbReference type="SUPFAM" id="SSF46689">
    <property type="entry name" value="Homeodomain-like"/>
    <property type="match status" value="1"/>
</dbReference>
<dbReference type="PANTHER" id="PTHR43479:SF11">
    <property type="entry name" value="ACREF_ENVCD OPERON REPRESSOR-RELATED"/>
    <property type="match status" value="1"/>
</dbReference>
<keyword evidence="2" id="KW-0805">Transcription regulation</keyword>
<dbReference type="InterPro" id="IPR050624">
    <property type="entry name" value="HTH-type_Tx_Regulator"/>
</dbReference>
<feature type="DNA-binding region" description="H-T-H motif" evidence="5">
    <location>
        <begin position="33"/>
        <end position="52"/>
    </location>
</feature>
<evidence type="ECO:0000259" key="6">
    <source>
        <dbReference type="PROSITE" id="PS50977"/>
    </source>
</evidence>
<dbReference type="Proteomes" id="UP001177595">
    <property type="component" value="Chromosome"/>
</dbReference>
<evidence type="ECO:0000256" key="1">
    <source>
        <dbReference type="ARBA" id="ARBA00022491"/>
    </source>
</evidence>
<dbReference type="EMBL" id="CP123498">
    <property type="protein sequence ID" value="WGL94574.1"/>
    <property type="molecule type" value="Genomic_DNA"/>
</dbReference>
<evidence type="ECO:0000313" key="8">
    <source>
        <dbReference type="EMBL" id="WGM01032.1"/>
    </source>
</evidence>
<dbReference type="SUPFAM" id="SSF48498">
    <property type="entry name" value="Tetracyclin repressor-like, C-terminal domain"/>
    <property type="match status" value="1"/>
</dbReference>
<dbReference type="PROSITE" id="PS50977">
    <property type="entry name" value="HTH_TETR_2"/>
    <property type="match status" value="1"/>
</dbReference>
<dbReference type="InterPro" id="IPR001647">
    <property type="entry name" value="HTH_TetR"/>
</dbReference>
<protein>
    <submittedName>
        <fullName evidence="7">Multidrug efflux transporter transcriptional repressor AcrR</fullName>
    </submittedName>
</protein>
<dbReference type="GO" id="GO:0045892">
    <property type="term" value="P:negative regulation of DNA-templated transcription"/>
    <property type="evidence" value="ECO:0007669"/>
    <property type="project" value="UniProtKB-ARBA"/>
</dbReference>
<dbReference type="InterPro" id="IPR009057">
    <property type="entry name" value="Homeodomain-like_sf"/>
</dbReference>
<gene>
    <name evidence="7" type="primary">acrR</name>
    <name evidence="7" type="ORF">QE207_12750</name>
    <name evidence="8" type="ORF">QE210_14460</name>
</gene>
<dbReference type="GO" id="GO:0009410">
    <property type="term" value="P:response to xenobiotic stimulus"/>
    <property type="evidence" value="ECO:0007669"/>
    <property type="project" value="UniProtKB-ARBA"/>
</dbReference>
<reference evidence="7" key="1">
    <citation type="submission" date="2023-04" db="EMBL/GenBank/DDBJ databases">
        <title>Genome dynamics across the evolutionary transition to endosymbiosis.</title>
        <authorList>
            <person name="Siozios S."/>
            <person name="Nadal-Jimenez P."/>
            <person name="Azagi T."/>
            <person name="Sprong H."/>
            <person name="Frost C.L."/>
            <person name="Parratt S.R."/>
            <person name="Taylor G."/>
            <person name="Brettell L."/>
            <person name="Lew K.C."/>
            <person name="Croft L."/>
            <person name="King K.C."/>
            <person name="Brockhurst M.A."/>
            <person name="Hypsa V."/>
            <person name="Novakova E."/>
            <person name="Darby A.C."/>
            <person name="Hurst G.D.D."/>
        </authorList>
    </citation>
    <scope>NUCLEOTIDE SEQUENCE</scope>
    <source>
        <strain evidence="7">AIh</strain>
        <strain evidence="8">APv</strain>
    </source>
</reference>
<keyword evidence="1" id="KW-0678">Repressor</keyword>
<dbReference type="Pfam" id="PF00440">
    <property type="entry name" value="TetR_N"/>
    <property type="match status" value="1"/>
</dbReference>
<keyword evidence="3 5" id="KW-0238">DNA-binding</keyword>
<dbReference type="InterPro" id="IPR013572">
    <property type="entry name" value="Tscrpt_reg_MAATS_C"/>
</dbReference>
<evidence type="ECO:0000256" key="5">
    <source>
        <dbReference type="PROSITE-ProRule" id="PRU00335"/>
    </source>
</evidence>
<proteinExistence type="predicted"/>
<accession>A0AA95JZP1</accession>
<feature type="domain" description="HTH tetR-type" evidence="6">
    <location>
        <begin position="10"/>
        <end position="70"/>
    </location>
</feature>
<keyword evidence="4" id="KW-0804">Transcription</keyword>
<organism evidence="7 9">
    <name type="scientific">Arsenophonus nasoniae</name>
    <name type="common">son-killer infecting Nasonia vitripennis</name>
    <dbReference type="NCBI Taxonomy" id="638"/>
    <lineage>
        <taxon>Bacteria</taxon>
        <taxon>Pseudomonadati</taxon>
        <taxon>Pseudomonadota</taxon>
        <taxon>Gammaproteobacteria</taxon>
        <taxon>Enterobacterales</taxon>
        <taxon>Morganellaceae</taxon>
        <taxon>Arsenophonus</taxon>
    </lineage>
</organism>
<dbReference type="Gene3D" id="1.10.357.10">
    <property type="entry name" value="Tetracycline Repressor, domain 2"/>
    <property type="match status" value="1"/>
</dbReference>
<dbReference type="InterPro" id="IPR036271">
    <property type="entry name" value="Tet_transcr_reg_TetR-rel_C_sf"/>
</dbReference>
<name>A0AA95JZP1_9GAMM</name>
<evidence type="ECO:0000256" key="2">
    <source>
        <dbReference type="ARBA" id="ARBA00023015"/>
    </source>
</evidence>
<dbReference type="AlphaFoldDB" id="A0AA95JZP1"/>
<evidence type="ECO:0000256" key="3">
    <source>
        <dbReference type="ARBA" id="ARBA00023125"/>
    </source>
</evidence>
<dbReference type="Pfam" id="PF08361">
    <property type="entry name" value="TetR_C_2"/>
    <property type="match status" value="1"/>
</dbReference>
<dbReference type="NCBIfam" id="NF007949">
    <property type="entry name" value="PRK10668.1"/>
    <property type="match status" value="1"/>
</dbReference>
<dbReference type="FunFam" id="1.10.357.10:FF:000003">
    <property type="entry name" value="HTH-type transcriptional regulator AcrR"/>
    <property type="match status" value="1"/>
</dbReference>
<evidence type="ECO:0000313" key="9">
    <source>
        <dbReference type="Proteomes" id="UP001177597"/>
    </source>
</evidence>
<dbReference type="PANTHER" id="PTHR43479">
    <property type="entry name" value="ACREF/ENVCD OPERON REPRESSOR-RELATED"/>
    <property type="match status" value="1"/>
</dbReference>
<dbReference type="PRINTS" id="PR00455">
    <property type="entry name" value="HTHTETR"/>
</dbReference>
<evidence type="ECO:0000256" key="4">
    <source>
        <dbReference type="ARBA" id="ARBA00023163"/>
    </source>
</evidence>
<dbReference type="RefSeq" id="WP_280624619.1">
    <property type="nucleotide sequence ID" value="NZ_CP123498.1"/>
</dbReference>
<dbReference type="GO" id="GO:0003700">
    <property type="term" value="F:DNA-binding transcription factor activity"/>
    <property type="evidence" value="ECO:0007669"/>
    <property type="project" value="UniProtKB-ARBA"/>
</dbReference>
<dbReference type="Proteomes" id="UP001177597">
    <property type="component" value="Chromosome"/>
</dbReference>
<evidence type="ECO:0000313" key="7">
    <source>
        <dbReference type="EMBL" id="WGL94574.1"/>
    </source>
</evidence>
<dbReference type="GO" id="GO:0003677">
    <property type="term" value="F:DNA binding"/>
    <property type="evidence" value="ECO:0007669"/>
    <property type="project" value="UniProtKB-UniRule"/>
</dbReference>
<dbReference type="PROSITE" id="PS01081">
    <property type="entry name" value="HTH_TETR_1"/>
    <property type="match status" value="1"/>
</dbReference>
<dbReference type="EMBL" id="CP123504">
    <property type="protein sequence ID" value="WGM01032.1"/>
    <property type="molecule type" value="Genomic_DNA"/>
</dbReference>
<sequence length="211" mass="24521">MARKTKQQAKITRQEIIDAAIRTFSKYGVSSTSLSNIAEVAGVTRGAIYWHFKNKVDLFSEACKFTDEQIAETQKKYQLKYPNDPLFVLRKLLHYILFTFFDDTKNKALTEIFFHKCELIGEMAQFAELRREIYMINYQRLVALLIACVEKQQLPANINVECAAIMIRAEITGLFENWLCVPDSFNIKENAIRYVDTMIDMMKYSPSIRNS</sequence>